<dbReference type="Pfam" id="PF00730">
    <property type="entry name" value="HhH-GPD"/>
    <property type="match status" value="1"/>
</dbReference>
<dbReference type="SUPFAM" id="SSF48150">
    <property type="entry name" value="DNA-glycosylase"/>
    <property type="match status" value="1"/>
</dbReference>
<dbReference type="PANTHER" id="PTHR42944">
    <property type="entry name" value="ADENINE DNA GLYCOSYLASE"/>
    <property type="match status" value="1"/>
</dbReference>
<dbReference type="InterPro" id="IPR023170">
    <property type="entry name" value="HhH_base_excis_C"/>
</dbReference>
<dbReference type="Proteomes" id="UP000826793">
    <property type="component" value="Unassembled WGS sequence"/>
</dbReference>
<evidence type="ECO:0000256" key="10">
    <source>
        <dbReference type="ARBA" id="ARBA00023004"/>
    </source>
</evidence>
<dbReference type="NCBIfam" id="TIGR01084">
    <property type="entry name" value="mutY"/>
    <property type="match status" value="1"/>
</dbReference>
<keyword evidence="9" id="KW-0378">Hydrolase</keyword>
<dbReference type="GO" id="GO:0051539">
    <property type="term" value="F:4 iron, 4 sulfur cluster binding"/>
    <property type="evidence" value="ECO:0007669"/>
    <property type="project" value="UniProtKB-UniRule"/>
</dbReference>
<dbReference type="GO" id="GO:0006298">
    <property type="term" value="P:mismatch repair"/>
    <property type="evidence" value="ECO:0007669"/>
    <property type="project" value="TreeGrafter"/>
</dbReference>
<dbReference type="InterPro" id="IPR011257">
    <property type="entry name" value="DNA_glycosylase"/>
</dbReference>
<comment type="similarity">
    <text evidence="3 14">Belongs to the Nth/MutY family.</text>
</comment>
<keyword evidence="6" id="KW-0004">4Fe-4S</keyword>
<dbReference type="Gene3D" id="1.10.340.30">
    <property type="entry name" value="Hypothetical protein, domain 2"/>
    <property type="match status" value="1"/>
</dbReference>
<dbReference type="InterPro" id="IPR044298">
    <property type="entry name" value="MIG/MutY"/>
</dbReference>
<dbReference type="InterPro" id="IPR003265">
    <property type="entry name" value="HhH-GPD_domain"/>
</dbReference>
<comment type="cofactor">
    <cofactor evidence="14">
        <name>[4Fe-4S] cluster</name>
        <dbReference type="ChEBI" id="CHEBI:49883"/>
    </cofactor>
    <text evidence="14">Binds 1 [4Fe-4S] cluster.</text>
</comment>
<dbReference type="GO" id="GO:0006284">
    <property type="term" value="P:base-excision repair"/>
    <property type="evidence" value="ECO:0007669"/>
    <property type="project" value="UniProtKB-UniRule"/>
</dbReference>
<dbReference type="SUPFAM" id="SSF55811">
    <property type="entry name" value="Nudix"/>
    <property type="match status" value="1"/>
</dbReference>
<dbReference type="Pfam" id="PF14815">
    <property type="entry name" value="NUDIX_4"/>
    <property type="match status" value="1"/>
</dbReference>
<dbReference type="Gene3D" id="3.90.79.10">
    <property type="entry name" value="Nucleoside Triphosphate Pyrophosphohydrolase"/>
    <property type="match status" value="1"/>
</dbReference>
<dbReference type="EC" id="3.2.2.31" evidence="4 14"/>
<dbReference type="Pfam" id="PF00633">
    <property type="entry name" value="HHH"/>
    <property type="match status" value="1"/>
</dbReference>
<dbReference type="GO" id="GO:0046872">
    <property type="term" value="F:metal ion binding"/>
    <property type="evidence" value="ECO:0007669"/>
    <property type="project" value="UniProtKB-UniRule"/>
</dbReference>
<evidence type="ECO:0000256" key="3">
    <source>
        <dbReference type="ARBA" id="ARBA00008343"/>
    </source>
</evidence>
<dbReference type="GO" id="GO:0035485">
    <property type="term" value="F:adenine/guanine mispair binding"/>
    <property type="evidence" value="ECO:0007669"/>
    <property type="project" value="TreeGrafter"/>
</dbReference>
<dbReference type="PANTHER" id="PTHR42944:SF1">
    <property type="entry name" value="ADENINE DNA GLYCOSYLASE"/>
    <property type="match status" value="1"/>
</dbReference>
<dbReference type="GO" id="GO:0000701">
    <property type="term" value="F:purine-specific mismatch base pair DNA N-glycosylase activity"/>
    <property type="evidence" value="ECO:0007669"/>
    <property type="project" value="UniProtKB-EC"/>
</dbReference>
<keyword evidence="11" id="KW-0411">Iron-sulfur</keyword>
<dbReference type="InterPro" id="IPR004036">
    <property type="entry name" value="Endonuclease-III-like_CS2"/>
</dbReference>
<evidence type="ECO:0000256" key="9">
    <source>
        <dbReference type="ARBA" id="ARBA00022801"/>
    </source>
</evidence>
<evidence type="ECO:0000256" key="1">
    <source>
        <dbReference type="ARBA" id="ARBA00000843"/>
    </source>
</evidence>
<dbReference type="AlphaFoldDB" id="A0A9D2MVM4"/>
<dbReference type="InterPro" id="IPR029119">
    <property type="entry name" value="MutY_C"/>
</dbReference>
<dbReference type="Gene3D" id="1.10.1670.10">
    <property type="entry name" value="Helix-hairpin-Helix base-excision DNA repair enzymes (C-terminal)"/>
    <property type="match status" value="1"/>
</dbReference>
<name>A0A9D2MVM4_9FIRM</name>
<dbReference type="SMART" id="SM00478">
    <property type="entry name" value="ENDO3c"/>
    <property type="match status" value="1"/>
</dbReference>
<keyword evidence="10 14" id="KW-0408">Iron</keyword>
<reference evidence="16" key="2">
    <citation type="submission" date="2021-04" db="EMBL/GenBank/DDBJ databases">
        <authorList>
            <person name="Gilroy R."/>
        </authorList>
    </citation>
    <scope>NUCLEOTIDE SEQUENCE</scope>
    <source>
        <strain evidence="16">CHK185-1770</strain>
    </source>
</reference>
<evidence type="ECO:0000256" key="7">
    <source>
        <dbReference type="ARBA" id="ARBA00022723"/>
    </source>
</evidence>
<evidence type="ECO:0000256" key="12">
    <source>
        <dbReference type="ARBA" id="ARBA00023204"/>
    </source>
</evidence>
<keyword evidence="12" id="KW-0234">DNA repair</keyword>
<protein>
    <recommendedName>
        <fullName evidence="5 14">Adenine DNA glycosylase</fullName>
        <ecNumber evidence="4 14">3.2.2.31</ecNumber>
    </recommendedName>
</protein>
<evidence type="ECO:0000256" key="13">
    <source>
        <dbReference type="ARBA" id="ARBA00023295"/>
    </source>
</evidence>
<dbReference type="EMBL" id="DWXG01000045">
    <property type="protein sequence ID" value="HJB98064.1"/>
    <property type="molecule type" value="Genomic_DNA"/>
</dbReference>
<keyword evidence="13 14" id="KW-0326">Glycosidase</keyword>
<dbReference type="FunFam" id="1.10.340.30:FF:000002">
    <property type="entry name" value="Adenine DNA glycosylase"/>
    <property type="match status" value="1"/>
</dbReference>
<evidence type="ECO:0000256" key="14">
    <source>
        <dbReference type="RuleBase" id="RU365096"/>
    </source>
</evidence>
<dbReference type="InterPro" id="IPR000445">
    <property type="entry name" value="HhH_motif"/>
</dbReference>
<comment type="function">
    <text evidence="2">Adenine glycosylase active on G-A mispairs. MutY also corrects error-prone DNA synthesis past GO lesions which are due to the oxidatively damaged form of guanine: 7,8-dihydro-8-oxoguanine (8-oxo-dGTP).</text>
</comment>
<evidence type="ECO:0000256" key="2">
    <source>
        <dbReference type="ARBA" id="ARBA00002933"/>
    </source>
</evidence>
<evidence type="ECO:0000256" key="5">
    <source>
        <dbReference type="ARBA" id="ARBA00022023"/>
    </source>
</evidence>
<dbReference type="PROSITE" id="PS01155">
    <property type="entry name" value="ENDONUCLEASE_III_2"/>
    <property type="match status" value="1"/>
</dbReference>
<evidence type="ECO:0000256" key="4">
    <source>
        <dbReference type="ARBA" id="ARBA00012045"/>
    </source>
</evidence>
<dbReference type="GO" id="GO:0032357">
    <property type="term" value="F:oxidized purine DNA binding"/>
    <property type="evidence" value="ECO:0007669"/>
    <property type="project" value="TreeGrafter"/>
</dbReference>
<sequence length="361" mass="40741">MDDQEILAQLPPRLLSWYAGSARVLPWREEPTPYRVWVSEIMLQQTRVEAVKPYYERFLNALPTVEALAQAPEELLLKLWEGLGYYNRVRNLQKGAQVVMERYGGKVPASFEELRSLPGVGDYTAGAVASIAFGIPVPAVDGNVLRVVSRVLSRRDNILDPKVKRRVEEEIRAILPPQAGDFNQSLMELGALICLPGGAPKCLLCPLREVCRGFAQGTAPELPVKTKPKPRRREERTLFLLFSPQGRAALQKRPETGLLAGLWELPAGEGTLSRQEAEKWLFAQGLEWERLEPGPKARHIFSHVQWEMTSWVVRVRGEIPGFVWASGEQLRRDYALPSAFKAYVPLLRENGTKERPQEETS</sequence>
<dbReference type="CDD" id="cd03431">
    <property type="entry name" value="NUDIX_DNA_Glycosylase_C-MutY"/>
    <property type="match status" value="1"/>
</dbReference>
<comment type="catalytic activity">
    <reaction evidence="1 14">
        <text>Hydrolyzes free adenine bases from 7,8-dihydro-8-oxoguanine:adenine mismatched double-stranded DNA, leaving an apurinic site.</text>
        <dbReference type="EC" id="3.2.2.31"/>
    </reaction>
</comment>
<evidence type="ECO:0000259" key="15">
    <source>
        <dbReference type="SMART" id="SM00478"/>
    </source>
</evidence>
<keyword evidence="8 14" id="KW-0227">DNA damage</keyword>
<dbReference type="GO" id="GO:0034039">
    <property type="term" value="F:8-oxo-7,8-dihydroguanine DNA N-glycosylase activity"/>
    <property type="evidence" value="ECO:0007669"/>
    <property type="project" value="TreeGrafter"/>
</dbReference>
<reference evidence="16" key="1">
    <citation type="journal article" date="2021" name="PeerJ">
        <title>Extensive microbial diversity within the chicken gut microbiome revealed by metagenomics and culture.</title>
        <authorList>
            <person name="Gilroy R."/>
            <person name="Ravi A."/>
            <person name="Getino M."/>
            <person name="Pursley I."/>
            <person name="Horton D.L."/>
            <person name="Alikhan N.F."/>
            <person name="Baker D."/>
            <person name="Gharbi K."/>
            <person name="Hall N."/>
            <person name="Watson M."/>
            <person name="Adriaenssens E.M."/>
            <person name="Foster-Nyarko E."/>
            <person name="Jarju S."/>
            <person name="Secka A."/>
            <person name="Antonio M."/>
            <person name="Oren A."/>
            <person name="Chaudhuri R.R."/>
            <person name="La Ragione R."/>
            <person name="Hildebrand F."/>
            <person name="Pallen M.J."/>
        </authorList>
    </citation>
    <scope>NUCLEOTIDE SEQUENCE</scope>
    <source>
        <strain evidence="16">CHK185-1770</strain>
    </source>
</reference>
<evidence type="ECO:0000256" key="6">
    <source>
        <dbReference type="ARBA" id="ARBA00022485"/>
    </source>
</evidence>
<evidence type="ECO:0000313" key="17">
    <source>
        <dbReference type="Proteomes" id="UP000826793"/>
    </source>
</evidence>
<proteinExistence type="inferred from homology"/>
<accession>A0A9D2MVM4</accession>
<evidence type="ECO:0000313" key="16">
    <source>
        <dbReference type="EMBL" id="HJB98064.1"/>
    </source>
</evidence>
<dbReference type="InterPro" id="IPR015797">
    <property type="entry name" value="NUDIX_hydrolase-like_dom_sf"/>
</dbReference>
<evidence type="ECO:0000256" key="8">
    <source>
        <dbReference type="ARBA" id="ARBA00022763"/>
    </source>
</evidence>
<dbReference type="InterPro" id="IPR005760">
    <property type="entry name" value="A/G_AdeGlyc_MutY"/>
</dbReference>
<comment type="caution">
    <text evidence="16">The sequence shown here is derived from an EMBL/GenBank/DDBJ whole genome shotgun (WGS) entry which is preliminary data.</text>
</comment>
<evidence type="ECO:0000256" key="11">
    <source>
        <dbReference type="ARBA" id="ARBA00023014"/>
    </source>
</evidence>
<organism evidence="16 17">
    <name type="scientific">Candidatus Acutalibacter pullicola</name>
    <dbReference type="NCBI Taxonomy" id="2838417"/>
    <lineage>
        <taxon>Bacteria</taxon>
        <taxon>Bacillati</taxon>
        <taxon>Bacillota</taxon>
        <taxon>Clostridia</taxon>
        <taxon>Eubacteriales</taxon>
        <taxon>Acutalibacteraceae</taxon>
        <taxon>Acutalibacter</taxon>
    </lineage>
</organism>
<dbReference type="CDD" id="cd00056">
    <property type="entry name" value="ENDO3c"/>
    <property type="match status" value="1"/>
</dbReference>
<keyword evidence="7" id="KW-0479">Metal-binding</keyword>
<feature type="domain" description="HhH-GPD" evidence="15">
    <location>
        <begin position="42"/>
        <end position="192"/>
    </location>
</feature>
<gene>
    <name evidence="16" type="primary">mutY</name>
    <name evidence="16" type="ORF">H9710_05730</name>
</gene>